<accession>A0A1X0P497</accession>
<gene>
    <name evidence="2" type="ORF">TM35_000053600</name>
</gene>
<sequence>MGKPKWKRDRSAFLDEDCGQNALQLAARGSTIIVEILRLSAHIPLEFIRPTETEYAAIITDFSYFKAQDEFEKKIQNSAELLHKDEVFSTTHMELLDRFFKLFRGVYGYVMELNRFIEEIREGMYISQTLESILVNLDGKQLLCEIFHLYGVMLLLLDHKIGGKTRENLLVSYIRYKGAGEPNMVEVTNLCRATGYEYGQAIPECYPVSYFNRIPVDKEVIGMIIGRIRSDDIYQMAYNYPAPEHRSAALALQGAALYVLLFFRPEILHHEGPVMREIVDKHFADNWVINYYMGFTVDLTIAWKDFKAASAAISGTVALENVSYHLQRMCSSISTLNTSIEEVLREGVLTEQYVLDNIHSLLLPRIREANVVLRWFILHTTWSGASTPMIEKYRRSYEIIKSAITNDDIITLLLRTAQLEFTLRAMFTSLLKEKRMKWESSREEGAIKMSKLATFFSGEHVLSDNVRDTQLEAWFTEISDRINGLEYKDSITASRKIQKLMKALENVQEFHQIDSNLQVVQFVQETHFLLRQMIRYINIENKVLITIATVGDLSYAWELMATYGYFVQGIQKKIKQNPELAVQMRAVFVKLASLLELPCNRIDQGAQNDSRLLAALESTSEYYSSELVAFARRVLHVIPTSIFHVLRHIMTILTNGLIECPTKLPRKELKNESQLEIRQKLSAFTADIAKYASGILAMESTLVGVIQVDSKQLLEDGIRRELVQQITHELHQSLLFDRKIPPSAKLFDEELAQLARKLNGIRASFEYIQDYVNVHGLRIWLEEFSRIVNFNIEMECNAFMQKKLYPWKSQYQSDSIPIPYFKPMKETSVYSFLGRIVQHLLAMTNPARSIYMSAFGSWYERDSLEEIVGTRTFTSICNAIGSMGLSALDRLFCFILAKELQLVLKSIRASVEHVEETVTQIAEELCPVSDTPPKAVQTYKKLIEILNATTTNTNTNTTVDDDNVGNSNSGGNHFSEVTDILVRVGRIQIMRSMIANELRSFCKLSSGSLFAALSTANEALLTDLHNHYHDPDKHPMPGDVIAVISPFLDSVGISDANTKVFVTPKPIPVIVFFLLSLTLRNLPRMHYDERFASTTPAQTRENIDPEAFVRGLSLLLKQFHSDQLVLFMSHLSQAVRVRVCAFENSKSNSSRKVDEILPVEAETLTHIIHGLAASSGVSVLDLHRTLPATLCGPFRLFTQRKKK</sequence>
<dbReference type="GeneID" id="39982795"/>
<dbReference type="GO" id="GO:0051125">
    <property type="term" value="P:regulation of actin nucleation"/>
    <property type="evidence" value="ECO:0007669"/>
    <property type="project" value="TreeGrafter"/>
</dbReference>
<evidence type="ECO:0000313" key="2">
    <source>
        <dbReference type="EMBL" id="ORC91764.1"/>
    </source>
</evidence>
<evidence type="ECO:0000313" key="3">
    <source>
        <dbReference type="Proteomes" id="UP000192257"/>
    </source>
</evidence>
<dbReference type="GO" id="GO:0071203">
    <property type="term" value="C:WASH complex"/>
    <property type="evidence" value="ECO:0007669"/>
    <property type="project" value="InterPro"/>
</dbReference>
<dbReference type="STRING" id="67003.A0A1X0P497"/>
<reference evidence="2 3" key="1">
    <citation type="submission" date="2017-03" db="EMBL/GenBank/DDBJ databases">
        <title>An alternative strategy for trypanosome survival in the mammalian bloodstream revealed through genome and transcriptome analysis of the ubiquitous bovine parasite Trypanosoma (Megatrypanum) theileri.</title>
        <authorList>
            <person name="Kelly S."/>
            <person name="Ivens A."/>
            <person name="Mott A."/>
            <person name="O'Neill E."/>
            <person name="Emms D."/>
            <person name="Macleod O."/>
            <person name="Voorheis P."/>
            <person name="Matthews J."/>
            <person name="Matthews K."/>
            <person name="Carrington M."/>
        </authorList>
    </citation>
    <scope>NUCLEOTIDE SEQUENCE [LARGE SCALE GENOMIC DNA]</scope>
    <source>
        <strain evidence="2">Edinburgh</strain>
    </source>
</reference>
<evidence type="ECO:0000256" key="1">
    <source>
        <dbReference type="ARBA" id="ARBA00006224"/>
    </source>
</evidence>
<proteinExistence type="inferred from homology"/>
<dbReference type="PANTHER" id="PTHR15691:SF6">
    <property type="entry name" value="WASH COMPLEX SUBUNIT 5"/>
    <property type="match status" value="1"/>
</dbReference>
<dbReference type="GO" id="GO:0140285">
    <property type="term" value="P:endosome fission"/>
    <property type="evidence" value="ECO:0007669"/>
    <property type="project" value="TreeGrafter"/>
</dbReference>
<dbReference type="InterPro" id="IPR019393">
    <property type="entry name" value="WASH_strumpellin"/>
</dbReference>
<protein>
    <submittedName>
        <fullName evidence="2">WASH complex subunit strumpellin</fullName>
    </submittedName>
</protein>
<dbReference type="EMBL" id="NBCO01000005">
    <property type="protein sequence ID" value="ORC91764.1"/>
    <property type="molecule type" value="Genomic_DNA"/>
</dbReference>
<dbReference type="Proteomes" id="UP000192257">
    <property type="component" value="Unassembled WGS sequence"/>
</dbReference>
<dbReference type="GO" id="GO:0005768">
    <property type="term" value="C:endosome"/>
    <property type="evidence" value="ECO:0007669"/>
    <property type="project" value="TreeGrafter"/>
</dbReference>
<keyword evidence="3" id="KW-1185">Reference proteome</keyword>
<dbReference type="GO" id="GO:0030041">
    <property type="term" value="P:actin filament polymerization"/>
    <property type="evidence" value="ECO:0007669"/>
    <property type="project" value="TreeGrafter"/>
</dbReference>
<dbReference type="VEuPathDB" id="TriTrypDB:TM35_000053600"/>
<organism evidence="2 3">
    <name type="scientific">Trypanosoma theileri</name>
    <dbReference type="NCBI Taxonomy" id="67003"/>
    <lineage>
        <taxon>Eukaryota</taxon>
        <taxon>Discoba</taxon>
        <taxon>Euglenozoa</taxon>
        <taxon>Kinetoplastea</taxon>
        <taxon>Metakinetoplastina</taxon>
        <taxon>Trypanosomatida</taxon>
        <taxon>Trypanosomatidae</taxon>
        <taxon>Trypanosoma</taxon>
    </lineage>
</organism>
<dbReference type="PANTHER" id="PTHR15691">
    <property type="entry name" value="WASH COMPLEX SUBUNIT 5"/>
    <property type="match status" value="1"/>
</dbReference>
<dbReference type="GO" id="GO:0007032">
    <property type="term" value="P:endosome organization"/>
    <property type="evidence" value="ECO:0007669"/>
    <property type="project" value="TreeGrafter"/>
</dbReference>
<dbReference type="AlphaFoldDB" id="A0A1X0P497"/>
<comment type="caution">
    <text evidence="2">The sequence shown here is derived from an EMBL/GenBank/DDBJ whole genome shotgun (WGS) entry which is preliminary data.</text>
</comment>
<comment type="similarity">
    <text evidence="1">Belongs to the strumpellin family.</text>
</comment>
<dbReference type="RefSeq" id="XP_028885830.1">
    <property type="nucleotide sequence ID" value="XM_029023015.1"/>
</dbReference>
<dbReference type="OrthoDB" id="565118at2759"/>
<name>A0A1X0P497_9TRYP</name>
<dbReference type="Pfam" id="PF10266">
    <property type="entry name" value="Strumpellin"/>
    <property type="match status" value="1"/>
</dbReference>